<dbReference type="PANTHER" id="PTHR24394">
    <property type="entry name" value="ZINC FINGER PROTEIN"/>
    <property type="match status" value="1"/>
</dbReference>
<evidence type="ECO:0000256" key="3">
    <source>
        <dbReference type="ARBA" id="ARBA00022737"/>
    </source>
</evidence>
<dbReference type="PROSITE" id="PS00028">
    <property type="entry name" value="ZINC_FINGER_C2H2_1"/>
    <property type="match status" value="1"/>
</dbReference>
<keyword evidence="10" id="KW-1185">Reference proteome</keyword>
<evidence type="ECO:0000256" key="6">
    <source>
        <dbReference type="ARBA" id="ARBA00023242"/>
    </source>
</evidence>
<evidence type="ECO:0000313" key="9">
    <source>
        <dbReference type="EMBL" id="GIY50817.1"/>
    </source>
</evidence>
<feature type="domain" description="C2H2-type" evidence="8">
    <location>
        <begin position="125"/>
        <end position="147"/>
    </location>
</feature>
<name>A0AAV4TZM2_9ARAC</name>
<dbReference type="InterPro" id="IPR036236">
    <property type="entry name" value="Znf_C2H2_sf"/>
</dbReference>
<keyword evidence="5" id="KW-0862">Zinc</keyword>
<comment type="caution">
    <text evidence="9">The sequence shown here is derived from an EMBL/GenBank/DDBJ whole genome shotgun (WGS) entry which is preliminary data.</text>
</comment>
<dbReference type="GO" id="GO:0000981">
    <property type="term" value="F:DNA-binding transcription factor activity, RNA polymerase II-specific"/>
    <property type="evidence" value="ECO:0007669"/>
    <property type="project" value="TreeGrafter"/>
</dbReference>
<reference evidence="9 10" key="1">
    <citation type="submission" date="2021-06" db="EMBL/GenBank/DDBJ databases">
        <title>Caerostris darwini draft genome.</title>
        <authorList>
            <person name="Kono N."/>
            <person name="Arakawa K."/>
        </authorList>
    </citation>
    <scope>NUCLEOTIDE SEQUENCE [LARGE SCALE GENOMIC DNA]</scope>
</reference>
<keyword evidence="6" id="KW-0539">Nucleus</keyword>
<comment type="subcellular location">
    <subcellularLocation>
        <location evidence="1">Nucleus</location>
    </subcellularLocation>
</comment>
<dbReference type="Gene3D" id="3.30.160.60">
    <property type="entry name" value="Classic Zinc Finger"/>
    <property type="match status" value="3"/>
</dbReference>
<evidence type="ECO:0000313" key="10">
    <source>
        <dbReference type="Proteomes" id="UP001054837"/>
    </source>
</evidence>
<dbReference type="GO" id="GO:0005634">
    <property type="term" value="C:nucleus"/>
    <property type="evidence" value="ECO:0007669"/>
    <property type="project" value="UniProtKB-SubCell"/>
</dbReference>
<dbReference type="SUPFAM" id="SSF57667">
    <property type="entry name" value="beta-beta-alpha zinc fingers"/>
    <property type="match status" value="2"/>
</dbReference>
<sequence length="152" mass="17986">MLHRQRKSQKASDQSHAVRVFELETFNGAPRRRCFRQRREIGSAGKEKGLHECSICHYIAGRPSTLKIHMMCHSGEKPYQYVWVSRNTDVTDAHKLYKCYVCPYSTTRKSHLDRHFRTHTGERPFQCDICKKTFKQRVHLQTHLIVHGKMNF</sequence>
<evidence type="ECO:0000256" key="7">
    <source>
        <dbReference type="PROSITE-ProRule" id="PRU00042"/>
    </source>
</evidence>
<dbReference type="FunFam" id="3.30.160.60:FF:002349">
    <property type="entry name" value="Zinc finger and BTB domain-containing 40"/>
    <property type="match status" value="1"/>
</dbReference>
<dbReference type="Proteomes" id="UP001054837">
    <property type="component" value="Unassembled WGS sequence"/>
</dbReference>
<evidence type="ECO:0000256" key="2">
    <source>
        <dbReference type="ARBA" id="ARBA00022723"/>
    </source>
</evidence>
<feature type="domain" description="C2H2-type" evidence="8">
    <location>
        <begin position="51"/>
        <end position="78"/>
    </location>
</feature>
<gene>
    <name evidence="9" type="ORF">CDAR_537131</name>
</gene>
<keyword evidence="3" id="KW-0677">Repeat</keyword>
<protein>
    <recommendedName>
        <fullName evidence="8">C2H2-type domain-containing protein</fullName>
    </recommendedName>
</protein>
<dbReference type="PROSITE" id="PS50157">
    <property type="entry name" value="ZINC_FINGER_C2H2_2"/>
    <property type="match status" value="3"/>
</dbReference>
<dbReference type="AlphaFoldDB" id="A0AAV4TZM2"/>
<dbReference type="SMART" id="SM00355">
    <property type="entry name" value="ZnF_C2H2"/>
    <property type="match status" value="3"/>
</dbReference>
<keyword evidence="2" id="KW-0479">Metal-binding</keyword>
<evidence type="ECO:0000256" key="5">
    <source>
        <dbReference type="ARBA" id="ARBA00022833"/>
    </source>
</evidence>
<evidence type="ECO:0000256" key="4">
    <source>
        <dbReference type="ARBA" id="ARBA00022771"/>
    </source>
</evidence>
<organism evidence="9 10">
    <name type="scientific">Caerostris darwini</name>
    <dbReference type="NCBI Taxonomy" id="1538125"/>
    <lineage>
        <taxon>Eukaryota</taxon>
        <taxon>Metazoa</taxon>
        <taxon>Ecdysozoa</taxon>
        <taxon>Arthropoda</taxon>
        <taxon>Chelicerata</taxon>
        <taxon>Arachnida</taxon>
        <taxon>Araneae</taxon>
        <taxon>Araneomorphae</taxon>
        <taxon>Entelegynae</taxon>
        <taxon>Araneoidea</taxon>
        <taxon>Araneidae</taxon>
        <taxon>Caerostris</taxon>
    </lineage>
</organism>
<evidence type="ECO:0000259" key="8">
    <source>
        <dbReference type="PROSITE" id="PS50157"/>
    </source>
</evidence>
<dbReference type="InterPro" id="IPR013087">
    <property type="entry name" value="Znf_C2H2_type"/>
</dbReference>
<dbReference type="EMBL" id="BPLQ01010450">
    <property type="protein sequence ID" value="GIY50817.1"/>
    <property type="molecule type" value="Genomic_DNA"/>
</dbReference>
<keyword evidence="4 7" id="KW-0863">Zinc-finger</keyword>
<dbReference type="FunFam" id="3.30.160.60:FF:000448">
    <property type="entry name" value="RE1-silencing transcription factor A"/>
    <property type="match status" value="1"/>
</dbReference>
<dbReference type="Pfam" id="PF00096">
    <property type="entry name" value="zf-C2H2"/>
    <property type="match status" value="2"/>
</dbReference>
<proteinExistence type="predicted"/>
<feature type="domain" description="C2H2-type" evidence="8">
    <location>
        <begin position="97"/>
        <end position="124"/>
    </location>
</feature>
<dbReference type="PANTHER" id="PTHR24394:SF29">
    <property type="entry name" value="MYONEURIN"/>
    <property type="match status" value="1"/>
</dbReference>
<accession>A0AAV4TZM2</accession>
<evidence type="ECO:0000256" key="1">
    <source>
        <dbReference type="ARBA" id="ARBA00004123"/>
    </source>
</evidence>
<dbReference type="GO" id="GO:0008270">
    <property type="term" value="F:zinc ion binding"/>
    <property type="evidence" value="ECO:0007669"/>
    <property type="project" value="UniProtKB-KW"/>
</dbReference>